<dbReference type="Proteomes" id="UP001307889">
    <property type="component" value="Chromosome 10"/>
</dbReference>
<dbReference type="EMBL" id="AP028918">
    <property type="protein sequence ID" value="BES99629.1"/>
    <property type="molecule type" value="Genomic_DNA"/>
</dbReference>
<gene>
    <name evidence="1" type="ORF">NTJ_12447</name>
</gene>
<evidence type="ECO:0000313" key="1">
    <source>
        <dbReference type="EMBL" id="BES99629.1"/>
    </source>
</evidence>
<reference evidence="1 2" key="1">
    <citation type="submission" date="2023-09" db="EMBL/GenBank/DDBJ databases">
        <title>Nesidiocoris tenuis whole genome shotgun sequence.</title>
        <authorList>
            <person name="Shibata T."/>
            <person name="Shimoda M."/>
            <person name="Kobayashi T."/>
            <person name="Uehara T."/>
        </authorList>
    </citation>
    <scope>NUCLEOTIDE SEQUENCE [LARGE SCALE GENOMIC DNA]</scope>
    <source>
        <strain evidence="1 2">Japan</strain>
    </source>
</reference>
<organism evidence="1 2">
    <name type="scientific">Nesidiocoris tenuis</name>
    <dbReference type="NCBI Taxonomy" id="355587"/>
    <lineage>
        <taxon>Eukaryota</taxon>
        <taxon>Metazoa</taxon>
        <taxon>Ecdysozoa</taxon>
        <taxon>Arthropoda</taxon>
        <taxon>Hexapoda</taxon>
        <taxon>Insecta</taxon>
        <taxon>Pterygota</taxon>
        <taxon>Neoptera</taxon>
        <taxon>Paraneoptera</taxon>
        <taxon>Hemiptera</taxon>
        <taxon>Heteroptera</taxon>
        <taxon>Panheteroptera</taxon>
        <taxon>Cimicomorpha</taxon>
        <taxon>Miridae</taxon>
        <taxon>Dicyphina</taxon>
        <taxon>Nesidiocoris</taxon>
    </lineage>
</organism>
<accession>A0ABN7B7L8</accession>
<keyword evidence="2" id="KW-1185">Reference proteome</keyword>
<name>A0ABN7B7L8_9HEMI</name>
<proteinExistence type="predicted"/>
<sequence length="93" mass="10291">MGEDGGGGVRTRLLAAFVDNWSGLPPQVNILRFILSYRYTSSFRCGGIQFGYDYASTAALAAQQFYFHFEFEFSLGNETGFDDDIGNAIVSVR</sequence>
<protein>
    <submittedName>
        <fullName evidence="1">Uncharacterized protein</fullName>
    </submittedName>
</protein>
<evidence type="ECO:0000313" key="2">
    <source>
        <dbReference type="Proteomes" id="UP001307889"/>
    </source>
</evidence>